<dbReference type="InterPro" id="IPR005945">
    <property type="entry name" value="Pro_imino_pep"/>
</dbReference>
<dbReference type="InterPro" id="IPR000073">
    <property type="entry name" value="AB_hydrolase_1"/>
</dbReference>
<evidence type="ECO:0000256" key="2">
    <source>
        <dbReference type="ARBA" id="ARBA00022801"/>
    </source>
</evidence>
<evidence type="ECO:0000259" key="3">
    <source>
        <dbReference type="Pfam" id="PF00561"/>
    </source>
</evidence>
<evidence type="ECO:0000313" key="5">
    <source>
        <dbReference type="Proteomes" id="UP000016843"/>
    </source>
</evidence>
<comment type="caution">
    <text evidence="4">The sequence shown here is derived from an EMBL/GenBank/DDBJ whole genome shotgun (WGS) entry which is preliminary data.</text>
</comment>
<keyword evidence="5" id="KW-1185">Reference proteome</keyword>
<organism evidence="4 5">
    <name type="scientific">Rhodonellum psychrophilum GCM71 = DSM 17998</name>
    <dbReference type="NCBI Taxonomy" id="1123057"/>
    <lineage>
        <taxon>Bacteria</taxon>
        <taxon>Pseudomonadati</taxon>
        <taxon>Bacteroidota</taxon>
        <taxon>Cytophagia</taxon>
        <taxon>Cytophagales</taxon>
        <taxon>Cytophagaceae</taxon>
        <taxon>Rhodonellum</taxon>
    </lineage>
</organism>
<dbReference type="InterPro" id="IPR002410">
    <property type="entry name" value="Peptidase_S33"/>
</dbReference>
<dbReference type="SUPFAM" id="SSF53474">
    <property type="entry name" value="alpha/beta-Hydrolases"/>
    <property type="match status" value="1"/>
</dbReference>
<feature type="domain" description="AB hydrolase-1" evidence="3">
    <location>
        <begin position="100"/>
        <end position="354"/>
    </location>
</feature>
<gene>
    <name evidence="4" type="ORF">P872_05525</name>
</gene>
<dbReference type="GO" id="GO:0016020">
    <property type="term" value="C:membrane"/>
    <property type="evidence" value="ECO:0007669"/>
    <property type="project" value="TreeGrafter"/>
</dbReference>
<dbReference type="eggNOG" id="COG2267">
    <property type="taxonomic scope" value="Bacteria"/>
</dbReference>
<dbReference type="NCBIfam" id="TIGR01250">
    <property type="entry name" value="pro_imino_pep_2"/>
    <property type="match status" value="1"/>
</dbReference>
<dbReference type="Pfam" id="PF00561">
    <property type="entry name" value="Abhydrolase_1"/>
    <property type="match status" value="1"/>
</dbReference>
<dbReference type="PATRIC" id="fig|1123057.7.peg.2210"/>
<comment type="similarity">
    <text evidence="1">Belongs to the peptidase S33 family.</text>
</comment>
<dbReference type="PANTHER" id="PTHR43798">
    <property type="entry name" value="MONOACYLGLYCEROL LIPASE"/>
    <property type="match status" value="1"/>
</dbReference>
<protein>
    <recommendedName>
        <fullName evidence="3">AB hydrolase-1 domain-containing protein</fullName>
    </recommendedName>
</protein>
<dbReference type="PANTHER" id="PTHR43798:SF33">
    <property type="entry name" value="HYDROLASE, PUTATIVE (AFU_ORTHOLOGUE AFUA_2G14860)-RELATED"/>
    <property type="match status" value="1"/>
</dbReference>
<dbReference type="Gene3D" id="3.40.50.1820">
    <property type="entry name" value="alpha/beta hydrolase"/>
    <property type="match status" value="1"/>
</dbReference>
<evidence type="ECO:0000256" key="1">
    <source>
        <dbReference type="ARBA" id="ARBA00010088"/>
    </source>
</evidence>
<dbReference type="EMBL" id="AWXR01000020">
    <property type="protein sequence ID" value="ERM82907.1"/>
    <property type="molecule type" value="Genomic_DNA"/>
</dbReference>
<dbReference type="InterPro" id="IPR029058">
    <property type="entry name" value="AB_hydrolase_fold"/>
</dbReference>
<reference evidence="4 5" key="1">
    <citation type="journal article" date="2013" name="Genome Announc.">
        <title>Draft Genome Sequence of the Psychrophilic and Alkaliphilic Rhodonellum psychrophilum Strain GCM71T.</title>
        <authorList>
            <person name="Hauptmann A.L."/>
            <person name="Glaring M.A."/>
            <person name="Hallin P.F."/>
            <person name="Prieme A."/>
            <person name="Stougaard P."/>
        </authorList>
    </citation>
    <scope>NUCLEOTIDE SEQUENCE [LARGE SCALE GENOMIC DNA]</scope>
    <source>
        <strain evidence="4 5">GCM71</strain>
    </source>
</reference>
<keyword evidence="2" id="KW-0378">Hydrolase</keyword>
<name>U5C402_9BACT</name>
<dbReference type="GO" id="GO:0006508">
    <property type="term" value="P:proteolysis"/>
    <property type="evidence" value="ECO:0007669"/>
    <property type="project" value="InterPro"/>
</dbReference>
<dbReference type="InterPro" id="IPR050266">
    <property type="entry name" value="AB_hydrolase_sf"/>
</dbReference>
<proteinExistence type="inferred from homology"/>
<evidence type="ECO:0000313" key="4">
    <source>
        <dbReference type="EMBL" id="ERM82907.1"/>
    </source>
</evidence>
<sequence length="374" mass="43267">MSSIAKNRILYIGGIVIFPDKNHDLMNKYFLIFAVLGFFAFGCVSTDKKTDESETLRNYLDFSQRDDQFTGGVKMIPISTEKGEFKVWTKRVGNNPKIKVLLLHGGPGMTHEIYESFDGYFPSEGIEYIYYDQLGSYYSDQPEGDELWTTERFVEEVEQVRQALNLDKDNFYLFGQSWGGILAIEYALKYQNNLKGLIISNMMASIPEYNSYAQEVLGPKLPPAVFSEIQEIEANQDFENPRYEELLMEHHYTEHVLRMPLEEWPENINRAFKHLNPKVYVHMQGYSEFGITGNATLKEWDRKADLPKITVPTLVIGAEHDTMDPKHMEWMSTQVKNGHYLYCPNGSHLSQYDDQKTFFKGLIQFVKDVDKGTI</sequence>
<dbReference type="Proteomes" id="UP000016843">
    <property type="component" value="Unassembled WGS sequence"/>
</dbReference>
<dbReference type="AlphaFoldDB" id="U5C402"/>
<dbReference type="GO" id="GO:0008233">
    <property type="term" value="F:peptidase activity"/>
    <property type="evidence" value="ECO:0007669"/>
    <property type="project" value="InterPro"/>
</dbReference>
<dbReference type="PRINTS" id="PR00793">
    <property type="entry name" value="PROAMNOPTASE"/>
</dbReference>
<accession>U5C402</accession>